<keyword evidence="4" id="KW-0808">Transferase</keyword>
<feature type="transmembrane region" description="Helical" evidence="8">
    <location>
        <begin position="449"/>
        <end position="473"/>
    </location>
</feature>
<feature type="transmembrane region" description="Helical" evidence="8">
    <location>
        <begin position="241"/>
        <end position="268"/>
    </location>
</feature>
<evidence type="ECO:0000256" key="6">
    <source>
        <dbReference type="ARBA" id="ARBA00022989"/>
    </source>
</evidence>
<evidence type="ECO:0000256" key="5">
    <source>
        <dbReference type="ARBA" id="ARBA00022692"/>
    </source>
</evidence>
<keyword evidence="2" id="KW-1003">Cell membrane</keyword>
<sequence length="479" mass="52173">MTRRGMLDSFARKPRLWFCLGLIWLLPFHLLLVSQNEWFGELPKPVGDGLDYENLAFHLWQGEGFVFDSSDVQWRAPYVAKAELYQLHLDAPPRTLAVTGRPPLFPLLIAGLYKFIGRDAMGLAAVHMLLAACLAISGALAGWVTARLLSHTVSMPLVMVGVLSTWGIHATNRTLRTYTEDFLTEPLALLLTELLVVAVVGLLAQQPSPPVVPARCTTNSVPNATTDQGVLSAWKCVGRSALLGILLGTMILARSLFVLWIPGVAFLVYCSVPGARRRRLVCAALAACFACLVCGPWWIRNMLVLHAPMPLGTQGAITLVGGYCDASLEAGGDWQFAPELQLRTALAADGSLDSAANETQREVIVARAARRQVHEWIGNHTAELPALAWARIATHWNPYSGPSLAWKLAALAGGCCLLLRRDRLAWWFLGLPMLSTLLAASLYTTGGRFLVPLYGLLFSLAGYGLSCGISHCLGKFPRR</sequence>
<keyword evidence="10" id="KW-1185">Reference proteome</keyword>
<dbReference type="GO" id="GO:0005886">
    <property type="term" value="C:plasma membrane"/>
    <property type="evidence" value="ECO:0007669"/>
    <property type="project" value="UniProtKB-SubCell"/>
</dbReference>
<keyword evidence="5 8" id="KW-0812">Transmembrane</keyword>
<feature type="transmembrane region" description="Helical" evidence="8">
    <location>
        <begin position="96"/>
        <end position="116"/>
    </location>
</feature>
<dbReference type="EMBL" id="CP036298">
    <property type="protein sequence ID" value="QDV23955.1"/>
    <property type="molecule type" value="Genomic_DNA"/>
</dbReference>
<dbReference type="GO" id="GO:0016763">
    <property type="term" value="F:pentosyltransferase activity"/>
    <property type="evidence" value="ECO:0007669"/>
    <property type="project" value="TreeGrafter"/>
</dbReference>
<protein>
    <recommendedName>
        <fullName evidence="11">Glycosyltransferase RgtA/B/C/D-like domain-containing protein</fullName>
    </recommendedName>
</protein>
<gene>
    <name evidence="9" type="ORF">Q31a_22680</name>
</gene>
<keyword evidence="6 8" id="KW-1133">Transmembrane helix</keyword>
<name>A0A518G5U6_9BACT</name>
<feature type="transmembrane region" description="Helical" evidence="8">
    <location>
        <begin position="403"/>
        <end position="419"/>
    </location>
</feature>
<evidence type="ECO:0000256" key="4">
    <source>
        <dbReference type="ARBA" id="ARBA00022679"/>
    </source>
</evidence>
<dbReference type="PANTHER" id="PTHR33908">
    <property type="entry name" value="MANNOSYLTRANSFERASE YKCB-RELATED"/>
    <property type="match status" value="1"/>
</dbReference>
<feature type="transmembrane region" description="Helical" evidence="8">
    <location>
        <begin position="182"/>
        <end position="204"/>
    </location>
</feature>
<keyword evidence="3" id="KW-0328">Glycosyltransferase</keyword>
<evidence type="ECO:0000256" key="3">
    <source>
        <dbReference type="ARBA" id="ARBA00022676"/>
    </source>
</evidence>
<evidence type="ECO:0000256" key="7">
    <source>
        <dbReference type="ARBA" id="ARBA00023136"/>
    </source>
</evidence>
<evidence type="ECO:0000313" key="10">
    <source>
        <dbReference type="Proteomes" id="UP000318017"/>
    </source>
</evidence>
<feature type="transmembrane region" description="Helical" evidence="8">
    <location>
        <begin position="280"/>
        <end position="299"/>
    </location>
</feature>
<evidence type="ECO:0000256" key="8">
    <source>
        <dbReference type="SAM" id="Phobius"/>
    </source>
</evidence>
<evidence type="ECO:0000256" key="2">
    <source>
        <dbReference type="ARBA" id="ARBA00022475"/>
    </source>
</evidence>
<feature type="transmembrane region" description="Helical" evidence="8">
    <location>
        <begin position="424"/>
        <end position="443"/>
    </location>
</feature>
<accession>A0A518G5U6</accession>
<evidence type="ECO:0000313" key="9">
    <source>
        <dbReference type="EMBL" id="QDV23955.1"/>
    </source>
</evidence>
<dbReference type="AlphaFoldDB" id="A0A518G5U6"/>
<dbReference type="OrthoDB" id="276326at2"/>
<dbReference type="GO" id="GO:0009103">
    <property type="term" value="P:lipopolysaccharide biosynthetic process"/>
    <property type="evidence" value="ECO:0007669"/>
    <property type="project" value="UniProtKB-ARBA"/>
</dbReference>
<feature type="transmembrane region" description="Helical" evidence="8">
    <location>
        <begin position="123"/>
        <end position="146"/>
    </location>
</feature>
<dbReference type="RefSeq" id="WP_145077256.1">
    <property type="nucleotide sequence ID" value="NZ_CP036298.1"/>
</dbReference>
<dbReference type="InterPro" id="IPR050297">
    <property type="entry name" value="LipidA_mod_glycosyltrf_83"/>
</dbReference>
<feature type="transmembrane region" description="Helical" evidence="8">
    <location>
        <begin position="152"/>
        <end position="170"/>
    </location>
</feature>
<reference evidence="9 10" key="1">
    <citation type="submission" date="2019-02" db="EMBL/GenBank/DDBJ databases">
        <title>Deep-cultivation of Planctomycetes and their phenomic and genomic characterization uncovers novel biology.</title>
        <authorList>
            <person name="Wiegand S."/>
            <person name="Jogler M."/>
            <person name="Boedeker C."/>
            <person name="Pinto D."/>
            <person name="Vollmers J."/>
            <person name="Rivas-Marin E."/>
            <person name="Kohn T."/>
            <person name="Peeters S.H."/>
            <person name="Heuer A."/>
            <person name="Rast P."/>
            <person name="Oberbeckmann S."/>
            <person name="Bunk B."/>
            <person name="Jeske O."/>
            <person name="Meyerdierks A."/>
            <person name="Storesund J.E."/>
            <person name="Kallscheuer N."/>
            <person name="Luecker S."/>
            <person name="Lage O.M."/>
            <person name="Pohl T."/>
            <person name="Merkel B.J."/>
            <person name="Hornburger P."/>
            <person name="Mueller R.-W."/>
            <person name="Bruemmer F."/>
            <person name="Labrenz M."/>
            <person name="Spormann A.M."/>
            <person name="Op den Camp H."/>
            <person name="Overmann J."/>
            <person name="Amann R."/>
            <person name="Jetten M.S.M."/>
            <person name="Mascher T."/>
            <person name="Medema M.H."/>
            <person name="Devos D.P."/>
            <person name="Kaster A.-K."/>
            <person name="Ovreas L."/>
            <person name="Rohde M."/>
            <person name="Galperin M.Y."/>
            <person name="Jogler C."/>
        </authorList>
    </citation>
    <scope>NUCLEOTIDE SEQUENCE [LARGE SCALE GENOMIC DNA]</scope>
    <source>
        <strain evidence="9 10">Q31a</strain>
    </source>
</reference>
<dbReference type="KEGG" id="ahel:Q31a_22680"/>
<evidence type="ECO:0000256" key="1">
    <source>
        <dbReference type="ARBA" id="ARBA00004651"/>
    </source>
</evidence>
<dbReference type="PANTHER" id="PTHR33908:SF11">
    <property type="entry name" value="MEMBRANE PROTEIN"/>
    <property type="match status" value="1"/>
</dbReference>
<comment type="subcellular location">
    <subcellularLocation>
        <location evidence="1">Cell membrane</location>
        <topology evidence="1">Multi-pass membrane protein</topology>
    </subcellularLocation>
</comment>
<dbReference type="Proteomes" id="UP000318017">
    <property type="component" value="Chromosome"/>
</dbReference>
<evidence type="ECO:0008006" key="11">
    <source>
        <dbReference type="Google" id="ProtNLM"/>
    </source>
</evidence>
<proteinExistence type="predicted"/>
<keyword evidence="7 8" id="KW-0472">Membrane</keyword>
<organism evidence="9 10">
    <name type="scientific">Aureliella helgolandensis</name>
    <dbReference type="NCBI Taxonomy" id="2527968"/>
    <lineage>
        <taxon>Bacteria</taxon>
        <taxon>Pseudomonadati</taxon>
        <taxon>Planctomycetota</taxon>
        <taxon>Planctomycetia</taxon>
        <taxon>Pirellulales</taxon>
        <taxon>Pirellulaceae</taxon>
        <taxon>Aureliella</taxon>
    </lineage>
</organism>